<feature type="compositionally biased region" description="Acidic residues" evidence="1">
    <location>
        <begin position="110"/>
        <end position="122"/>
    </location>
</feature>
<dbReference type="AlphaFoldDB" id="A0A914RK31"/>
<dbReference type="WBParaSite" id="PEQ_0000220201-mRNA-1">
    <property type="protein sequence ID" value="PEQ_0000220201-mRNA-1"/>
    <property type="gene ID" value="PEQ_0000220201"/>
</dbReference>
<sequence>MQQAQNSADYGGTLSDDSLDAIPILSHNATRSFDAMSESVNYGQNELLQQLKQRLKKTKSESPVSSSTSLGTPPAEINPKTEPSSIAIVSKPEPKPRREDRNKATVDSIPQEEEKEISEGEESELRARIRQLRHVEKKKGNNEDEWFVSL</sequence>
<evidence type="ECO:0000256" key="1">
    <source>
        <dbReference type="SAM" id="MobiDB-lite"/>
    </source>
</evidence>
<protein>
    <submittedName>
        <fullName evidence="3">Uncharacterized protein</fullName>
    </submittedName>
</protein>
<feature type="compositionally biased region" description="Low complexity" evidence="1">
    <location>
        <begin position="61"/>
        <end position="74"/>
    </location>
</feature>
<accession>A0A914RK31</accession>
<dbReference type="Proteomes" id="UP000887564">
    <property type="component" value="Unplaced"/>
</dbReference>
<organism evidence="2 3">
    <name type="scientific">Parascaris equorum</name>
    <name type="common">Equine roundworm</name>
    <dbReference type="NCBI Taxonomy" id="6256"/>
    <lineage>
        <taxon>Eukaryota</taxon>
        <taxon>Metazoa</taxon>
        <taxon>Ecdysozoa</taxon>
        <taxon>Nematoda</taxon>
        <taxon>Chromadorea</taxon>
        <taxon>Rhabditida</taxon>
        <taxon>Spirurina</taxon>
        <taxon>Ascaridomorpha</taxon>
        <taxon>Ascaridoidea</taxon>
        <taxon>Ascarididae</taxon>
        <taxon>Parascaris</taxon>
    </lineage>
</organism>
<evidence type="ECO:0000313" key="2">
    <source>
        <dbReference type="Proteomes" id="UP000887564"/>
    </source>
</evidence>
<name>A0A914RK31_PAREQ</name>
<feature type="compositionally biased region" description="Basic and acidic residues" evidence="1">
    <location>
        <begin position="92"/>
        <end position="104"/>
    </location>
</feature>
<feature type="region of interest" description="Disordered" evidence="1">
    <location>
        <begin position="51"/>
        <end position="123"/>
    </location>
</feature>
<proteinExistence type="predicted"/>
<keyword evidence="2" id="KW-1185">Reference proteome</keyword>
<reference evidence="3" key="1">
    <citation type="submission" date="2022-11" db="UniProtKB">
        <authorList>
            <consortium name="WormBaseParasite"/>
        </authorList>
    </citation>
    <scope>IDENTIFICATION</scope>
</reference>
<evidence type="ECO:0000313" key="3">
    <source>
        <dbReference type="WBParaSite" id="PEQ_0000220201-mRNA-1"/>
    </source>
</evidence>